<reference evidence="1 2" key="1">
    <citation type="submission" date="2023-03" db="EMBL/GenBank/DDBJ databases">
        <title>Bacillus Genome Sequencing.</title>
        <authorList>
            <person name="Dunlap C."/>
        </authorList>
    </citation>
    <scope>NUCLEOTIDE SEQUENCE [LARGE SCALE GENOMIC DNA]</scope>
    <source>
        <strain evidence="1 2">BD-533</strain>
    </source>
</reference>
<sequence>MASRSSATLNATDDKSGVFKTRSTIDRWDQMVALDGGSGVRTANPEMKG</sequence>
<dbReference type="RefSeq" id="WP_326072109.1">
    <property type="nucleotide sequence ID" value="NZ_JARLKY010000023.1"/>
</dbReference>
<name>A0ABU6G0Y4_9BACL</name>
<dbReference type="EMBL" id="JARLKY010000023">
    <property type="protein sequence ID" value="MEC0227823.1"/>
    <property type="molecule type" value="Genomic_DNA"/>
</dbReference>
<evidence type="ECO:0000313" key="1">
    <source>
        <dbReference type="EMBL" id="MEC0227823.1"/>
    </source>
</evidence>
<keyword evidence="2" id="KW-1185">Reference proteome</keyword>
<dbReference type="Proteomes" id="UP001338137">
    <property type="component" value="Unassembled WGS sequence"/>
</dbReference>
<accession>A0ABU6G0Y4</accession>
<protein>
    <submittedName>
        <fullName evidence="1">Uncharacterized protein</fullName>
    </submittedName>
</protein>
<organism evidence="1 2">
    <name type="scientific">Paenibacillus alba</name>
    <dbReference type="NCBI Taxonomy" id="1197127"/>
    <lineage>
        <taxon>Bacteria</taxon>
        <taxon>Bacillati</taxon>
        <taxon>Bacillota</taxon>
        <taxon>Bacilli</taxon>
        <taxon>Bacillales</taxon>
        <taxon>Paenibacillaceae</taxon>
        <taxon>Paenibacillus</taxon>
    </lineage>
</organism>
<evidence type="ECO:0000313" key="2">
    <source>
        <dbReference type="Proteomes" id="UP001338137"/>
    </source>
</evidence>
<gene>
    <name evidence="1" type="ORF">P4I72_11875</name>
</gene>
<proteinExistence type="predicted"/>
<comment type="caution">
    <text evidence="1">The sequence shown here is derived from an EMBL/GenBank/DDBJ whole genome shotgun (WGS) entry which is preliminary data.</text>
</comment>